<evidence type="ECO:0000313" key="2">
    <source>
        <dbReference type="Proteomes" id="UP000019151"/>
    </source>
</evidence>
<dbReference type="OrthoDB" id="4501995at2"/>
<dbReference type="EMBL" id="CP007128">
    <property type="protein sequence ID" value="AHG91561.1"/>
    <property type="molecule type" value="Genomic_DNA"/>
</dbReference>
<dbReference type="eggNOG" id="COG1244">
    <property type="taxonomic scope" value="Bacteria"/>
</dbReference>
<dbReference type="InterPro" id="IPR058240">
    <property type="entry name" value="rSAM_sf"/>
</dbReference>
<dbReference type="RefSeq" id="WP_025413009.1">
    <property type="nucleotide sequence ID" value="NZ_CP007128.1"/>
</dbReference>
<dbReference type="KEGG" id="gba:J421_4024"/>
<accession>W0RLA6</accession>
<sequence length="312" mass="33643">MTTVDRRIRALRPPKPPVDAYRAHGTAVDVERRPDGTLERALTIFLAGAECPFTCSFCDLWRWTIEGPTPPGALPRQVADVLEAFDGALPDRVKLYNASNFFDRRAVPPEDLPALASLGARFRGVTVESHASTVGPATVAFARSIPGRLEVAMGLETIHPAAAARINKRLDVDRFDRAAAYLAAHDVDLRVFVLLGAPSVPVAESVEWTVRAVEHAAARGAAMACVIPVRGGNGEMERLAALGEFTPPTLAQLEDVLDRCLAFGPTVVTVDLWDAARLPACEVCRSARIERLGRINVTGHAEPRIRCEACGA</sequence>
<dbReference type="InParanoid" id="W0RLA6"/>
<gene>
    <name evidence="1" type="ORF">J421_4024</name>
</gene>
<proteinExistence type="predicted"/>
<dbReference type="HOGENOM" id="CLU_071292_0_0_0"/>
<protein>
    <submittedName>
        <fullName evidence="1">Radical SAM domain-containing protein</fullName>
    </submittedName>
</protein>
<evidence type="ECO:0000313" key="1">
    <source>
        <dbReference type="EMBL" id="AHG91561.1"/>
    </source>
</evidence>
<dbReference type="STRING" id="861299.J421_4024"/>
<organism evidence="1 2">
    <name type="scientific">Gemmatirosa kalamazoonensis</name>
    <dbReference type="NCBI Taxonomy" id="861299"/>
    <lineage>
        <taxon>Bacteria</taxon>
        <taxon>Pseudomonadati</taxon>
        <taxon>Gemmatimonadota</taxon>
        <taxon>Gemmatimonadia</taxon>
        <taxon>Gemmatimonadales</taxon>
        <taxon>Gemmatimonadaceae</taxon>
        <taxon>Gemmatirosa</taxon>
    </lineage>
</organism>
<reference evidence="1 2" key="1">
    <citation type="journal article" date="2014" name="Genome Announc.">
        <title>Genome Sequence and Methylome of Soil Bacterium Gemmatirosa kalamazoonensis KBS708T, a Member of the Rarely Cultivated Gemmatimonadetes Phylum.</title>
        <authorList>
            <person name="Debruyn J.M."/>
            <person name="Radosevich M."/>
            <person name="Wommack K.E."/>
            <person name="Polson S.W."/>
            <person name="Hauser L.J."/>
            <person name="Fawaz M.N."/>
            <person name="Korlach J."/>
            <person name="Tsai Y.C."/>
        </authorList>
    </citation>
    <scope>NUCLEOTIDE SEQUENCE [LARGE SCALE GENOMIC DNA]</scope>
    <source>
        <strain evidence="1 2">KBS708</strain>
    </source>
</reference>
<dbReference type="Proteomes" id="UP000019151">
    <property type="component" value="Chromosome"/>
</dbReference>
<name>W0RLA6_9BACT</name>
<dbReference type="SUPFAM" id="SSF102114">
    <property type="entry name" value="Radical SAM enzymes"/>
    <property type="match status" value="1"/>
</dbReference>
<keyword evidence="2" id="KW-1185">Reference proteome</keyword>
<dbReference type="AlphaFoldDB" id="W0RLA6"/>